<sequence length="196" mass="22076">MVRDQQKINLNPSLESYKPSPGYLLGIRLFEALSSLAIVITLAITTAYHKILFDYGINYDSSRFRQGSLRATNGTDVELNVQDGAADYDNYDGVMPWLIFGLVLSVIGFVISTGFMFDRGLKLALVQALTSIILCAGFVVYIVIGALNTPYWIDYKKACFTMPSHKTFRIKRVLGKKQKQNRPIPQWIRLRTGNTI</sequence>
<gene>
    <name evidence="1" type="ORF">RPERSI_LOCUS7204</name>
</gene>
<organism evidence="1 2">
    <name type="scientific">Racocetra persica</name>
    <dbReference type="NCBI Taxonomy" id="160502"/>
    <lineage>
        <taxon>Eukaryota</taxon>
        <taxon>Fungi</taxon>
        <taxon>Fungi incertae sedis</taxon>
        <taxon>Mucoromycota</taxon>
        <taxon>Glomeromycotina</taxon>
        <taxon>Glomeromycetes</taxon>
        <taxon>Diversisporales</taxon>
        <taxon>Gigasporaceae</taxon>
        <taxon>Racocetra</taxon>
    </lineage>
</organism>
<comment type="caution">
    <text evidence="1">The sequence shown here is derived from an EMBL/GenBank/DDBJ whole genome shotgun (WGS) entry which is preliminary data.</text>
</comment>
<name>A0ACA9N424_9GLOM</name>
<feature type="non-terminal residue" evidence="1">
    <location>
        <position position="1"/>
    </location>
</feature>
<keyword evidence="2" id="KW-1185">Reference proteome</keyword>
<feature type="non-terminal residue" evidence="1">
    <location>
        <position position="196"/>
    </location>
</feature>
<proteinExistence type="predicted"/>
<accession>A0ACA9N424</accession>
<protein>
    <submittedName>
        <fullName evidence="1">32316_t:CDS:1</fullName>
    </submittedName>
</protein>
<dbReference type="Proteomes" id="UP000789920">
    <property type="component" value="Unassembled WGS sequence"/>
</dbReference>
<dbReference type="EMBL" id="CAJVQC010011963">
    <property type="protein sequence ID" value="CAG8633343.1"/>
    <property type="molecule type" value="Genomic_DNA"/>
</dbReference>
<evidence type="ECO:0000313" key="2">
    <source>
        <dbReference type="Proteomes" id="UP000789920"/>
    </source>
</evidence>
<evidence type="ECO:0000313" key="1">
    <source>
        <dbReference type="EMBL" id="CAG8633343.1"/>
    </source>
</evidence>
<reference evidence="1" key="1">
    <citation type="submission" date="2021-06" db="EMBL/GenBank/DDBJ databases">
        <authorList>
            <person name="Kallberg Y."/>
            <person name="Tangrot J."/>
            <person name="Rosling A."/>
        </authorList>
    </citation>
    <scope>NUCLEOTIDE SEQUENCE</scope>
    <source>
        <strain evidence="1">MA461A</strain>
    </source>
</reference>